<evidence type="ECO:0000313" key="2">
    <source>
        <dbReference type="Proteomes" id="UP000044841"/>
    </source>
</evidence>
<keyword evidence="2" id="KW-1185">Reference proteome</keyword>
<sequence length="66" mass="7046">MTSAGLTRRAPRPSCLLVPSFLYDVTPVFVLGGTALDSAFPSLRSLYLRGASVKDGRTLYRPSGSV</sequence>
<dbReference type="EMBL" id="CYGV01001231">
    <property type="protein sequence ID" value="CUA71320.1"/>
    <property type="molecule type" value="Genomic_DNA"/>
</dbReference>
<accession>A0A0K6FYH6</accession>
<dbReference type="Proteomes" id="UP000044841">
    <property type="component" value="Unassembled WGS sequence"/>
</dbReference>
<reference evidence="1 2" key="1">
    <citation type="submission" date="2015-07" db="EMBL/GenBank/DDBJ databases">
        <authorList>
            <person name="Noorani M."/>
        </authorList>
    </citation>
    <scope>NUCLEOTIDE SEQUENCE [LARGE SCALE GENOMIC DNA]</scope>
    <source>
        <strain evidence="1">BBA 69670</strain>
    </source>
</reference>
<organism evidence="1 2">
    <name type="scientific">Rhizoctonia solani</name>
    <dbReference type="NCBI Taxonomy" id="456999"/>
    <lineage>
        <taxon>Eukaryota</taxon>
        <taxon>Fungi</taxon>
        <taxon>Dikarya</taxon>
        <taxon>Basidiomycota</taxon>
        <taxon>Agaricomycotina</taxon>
        <taxon>Agaricomycetes</taxon>
        <taxon>Cantharellales</taxon>
        <taxon>Ceratobasidiaceae</taxon>
        <taxon>Rhizoctonia</taxon>
    </lineage>
</organism>
<protein>
    <submittedName>
        <fullName evidence="1">Uncharacterized protein</fullName>
    </submittedName>
</protein>
<gene>
    <name evidence="1" type="ORF">RSOLAG22IIIB_09502</name>
</gene>
<name>A0A0K6FYH6_9AGAM</name>
<proteinExistence type="predicted"/>
<evidence type="ECO:0000313" key="1">
    <source>
        <dbReference type="EMBL" id="CUA71320.1"/>
    </source>
</evidence>
<dbReference type="AlphaFoldDB" id="A0A0K6FYH6"/>